<feature type="domain" description="Yeast cell wall synthesis Kre9/Knh1-like N-terminal" evidence="3">
    <location>
        <begin position="63"/>
        <end position="151"/>
    </location>
</feature>
<evidence type="ECO:0000313" key="5">
    <source>
        <dbReference type="Proteomes" id="UP000076552"/>
    </source>
</evidence>
<name>A0A166YSP7_9PEZI</name>
<dbReference type="AlphaFoldDB" id="A0A166YSP7"/>
<proteinExistence type="predicted"/>
<dbReference type="InterPro" id="IPR052479">
    <property type="entry name" value="GPI-anchor_Adhesion_Reg"/>
</dbReference>
<evidence type="ECO:0000256" key="2">
    <source>
        <dbReference type="SAM" id="MobiDB-lite"/>
    </source>
</evidence>
<feature type="region of interest" description="Disordered" evidence="2">
    <location>
        <begin position="214"/>
        <end position="248"/>
    </location>
</feature>
<organism evidence="4 5">
    <name type="scientific">Colletotrichum tofieldiae</name>
    <dbReference type="NCBI Taxonomy" id="708197"/>
    <lineage>
        <taxon>Eukaryota</taxon>
        <taxon>Fungi</taxon>
        <taxon>Dikarya</taxon>
        <taxon>Ascomycota</taxon>
        <taxon>Pezizomycotina</taxon>
        <taxon>Sordariomycetes</taxon>
        <taxon>Hypocreomycetidae</taxon>
        <taxon>Glomerellales</taxon>
        <taxon>Glomerellaceae</taxon>
        <taxon>Colletotrichum</taxon>
        <taxon>Colletotrichum spaethianum species complex</taxon>
    </lineage>
</organism>
<dbReference type="InterPro" id="IPR018466">
    <property type="entry name" value="Kre9/Knh1-like_N"/>
</dbReference>
<feature type="non-terminal residue" evidence="4">
    <location>
        <position position="1"/>
    </location>
</feature>
<feature type="region of interest" description="Disordered" evidence="2">
    <location>
        <begin position="150"/>
        <end position="191"/>
    </location>
</feature>
<dbReference type="STRING" id="708197.A0A166YSP7"/>
<dbReference type="Pfam" id="PF10342">
    <property type="entry name" value="Kre9_KNH"/>
    <property type="match status" value="1"/>
</dbReference>
<accession>A0A166YSP7</accession>
<dbReference type="PANTHER" id="PTHR35185">
    <property type="entry name" value="SERINE/THREONINE-RICH PROTEIN ADG2-RELATED"/>
    <property type="match status" value="1"/>
</dbReference>
<reference evidence="4 5" key="1">
    <citation type="submission" date="2015-06" db="EMBL/GenBank/DDBJ databases">
        <title>Survival trade-offs in plant roots during colonization by closely related pathogenic and mutualistic fungi.</title>
        <authorList>
            <person name="Hacquard S."/>
            <person name="Kracher B."/>
            <person name="Hiruma K."/>
            <person name="Weinman A."/>
            <person name="Muench P."/>
            <person name="Garrido Oter R."/>
            <person name="Ver Loren van Themaat E."/>
            <person name="Dallerey J.-F."/>
            <person name="Damm U."/>
            <person name="Henrissat B."/>
            <person name="Lespinet O."/>
            <person name="Thon M."/>
            <person name="Kemen E."/>
            <person name="McHardy A.C."/>
            <person name="Schulze-Lefert P."/>
            <person name="O'Connell R.J."/>
        </authorList>
    </citation>
    <scope>NUCLEOTIDE SEQUENCE [LARGE SCALE GENOMIC DNA]</scope>
    <source>
        <strain evidence="4 5">0861</strain>
    </source>
</reference>
<sequence>TFILVTRSDNLLLLIPTKINKHEKKKNPLLPHLIFQPTENMFSKTAVAITSLLALAEAVKVTKPAKGDDWEISSTNEITWETVSSDPTSFEIVIVNQSGYPPVSEKIAKVNAADGKYELKDVKVAAGDAYRINLISTENSGILAQSDEFSLTSDDSDNSSSASASATPSASASGSASASATGSSSSASGSTATATVTQTSSGLTTVTGSATASASGTAASNASGSGTASGTATGSAASGTSTTAPNSASGLKSTFAIFGSVAVAAYMLF</sequence>
<keyword evidence="5" id="KW-1185">Reference proteome</keyword>
<protein>
    <submittedName>
        <fullName evidence="4">Extracellular conserved serine-rich protein</fullName>
    </submittedName>
</protein>
<evidence type="ECO:0000256" key="1">
    <source>
        <dbReference type="ARBA" id="ARBA00022729"/>
    </source>
</evidence>
<keyword evidence="1" id="KW-0732">Signal</keyword>
<dbReference type="PANTHER" id="PTHR35185:SF1">
    <property type="entry name" value="UPF0619 GPI-ANCHORED MEMBRANE PROTEIN C1322.10"/>
    <property type="match status" value="1"/>
</dbReference>
<comment type="caution">
    <text evidence="4">The sequence shown here is derived from an EMBL/GenBank/DDBJ whole genome shotgun (WGS) entry which is preliminary data.</text>
</comment>
<evidence type="ECO:0000259" key="3">
    <source>
        <dbReference type="Pfam" id="PF10342"/>
    </source>
</evidence>
<dbReference type="Proteomes" id="UP000076552">
    <property type="component" value="Unassembled WGS sequence"/>
</dbReference>
<evidence type="ECO:0000313" key="4">
    <source>
        <dbReference type="EMBL" id="KZL78012.1"/>
    </source>
</evidence>
<dbReference type="EMBL" id="LFIV01000004">
    <property type="protein sequence ID" value="KZL78012.1"/>
    <property type="molecule type" value="Genomic_DNA"/>
</dbReference>
<gene>
    <name evidence="4" type="ORF">CT0861_11947</name>
</gene>